<reference evidence="2 3" key="1">
    <citation type="submission" date="2020-02" db="EMBL/GenBank/DDBJ databases">
        <authorList>
            <person name="Ferguson B K."/>
        </authorList>
    </citation>
    <scope>NUCLEOTIDE SEQUENCE [LARGE SCALE GENOMIC DNA]</scope>
</reference>
<name>A0A6H5HWY7_9HYME</name>
<feature type="region of interest" description="Disordered" evidence="1">
    <location>
        <begin position="44"/>
        <end position="66"/>
    </location>
</feature>
<dbReference type="AlphaFoldDB" id="A0A6H5HWY7"/>
<sequence length="489" mass="54731">MKRGTTIQIVHTFHLPTLLFSPARIRSVLYLLYVTNSPLQRVAETSGDAGGVSTSSGGRGTTGGPRREMANVRAVSLCRIICESAGSCWLDLETAIAEPPVSVSLFAPSVSSSIEAVLRMIKNIDADCEHFTVTTSGELIELIVPKIAMEWGGKIQYNFLSLRCMCSLKELTRLREQASVECSTLNNMKFLKMFKFLTFNTNAYEYYQTISRRDQGGVTERPRAYSYRQTVYARTLAIQYKAILLPRLTYASVVWWPRVKLTGTRGRLENMLRGATGAMRTTPTKALGIIMDVPPIHVEVRAVAVNAAHRLRSLGLWKHGTRHTRLELLDDPVLCMRGDWMSASIAEKPAWETIFPSREDWLSKQDSLPGSGECWYTDGSKTRGLSGAGYYRSQYPKTQSNESCTIFTMLQDIQEKTKLIVPYESGSIGQTSEKTCKITLNDAVFAPAEKSQKLQLRTFDRTSPKSLRIPSLWTSWARIPSPHEVKDSS</sequence>
<gene>
    <name evidence="2" type="ORF">TBRA_LOCUS1846</name>
</gene>
<dbReference type="Proteomes" id="UP000479190">
    <property type="component" value="Unassembled WGS sequence"/>
</dbReference>
<evidence type="ECO:0000313" key="2">
    <source>
        <dbReference type="EMBL" id="CAB0029822.1"/>
    </source>
</evidence>
<proteinExistence type="predicted"/>
<dbReference type="EMBL" id="CADCXV010000358">
    <property type="protein sequence ID" value="CAB0029822.1"/>
    <property type="molecule type" value="Genomic_DNA"/>
</dbReference>
<organism evidence="2 3">
    <name type="scientific">Trichogramma brassicae</name>
    <dbReference type="NCBI Taxonomy" id="86971"/>
    <lineage>
        <taxon>Eukaryota</taxon>
        <taxon>Metazoa</taxon>
        <taxon>Ecdysozoa</taxon>
        <taxon>Arthropoda</taxon>
        <taxon>Hexapoda</taxon>
        <taxon>Insecta</taxon>
        <taxon>Pterygota</taxon>
        <taxon>Neoptera</taxon>
        <taxon>Endopterygota</taxon>
        <taxon>Hymenoptera</taxon>
        <taxon>Apocrita</taxon>
        <taxon>Proctotrupomorpha</taxon>
        <taxon>Chalcidoidea</taxon>
        <taxon>Trichogrammatidae</taxon>
        <taxon>Trichogramma</taxon>
    </lineage>
</organism>
<dbReference type="OrthoDB" id="7701141at2759"/>
<keyword evidence="3" id="KW-1185">Reference proteome</keyword>
<protein>
    <submittedName>
        <fullName evidence="2">Uncharacterized protein</fullName>
    </submittedName>
</protein>
<accession>A0A6H5HWY7</accession>
<evidence type="ECO:0000313" key="3">
    <source>
        <dbReference type="Proteomes" id="UP000479190"/>
    </source>
</evidence>
<evidence type="ECO:0000256" key="1">
    <source>
        <dbReference type="SAM" id="MobiDB-lite"/>
    </source>
</evidence>